<gene>
    <name evidence="2" type="ORF">YP76_07605</name>
</gene>
<dbReference type="PATRIC" id="fig|56193.3.peg.1572"/>
<name>A0A0M3ARF4_9SPHN</name>
<dbReference type="EMBL" id="LBIC01000003">
    <property type="protein sequence ID" value="KKW92777.1"/>
    <property type="molecule type" value="Genomic_DNA"/>
</dbReference>
<evidence type="ECO:0000259" key="1">
    <source>
        <dbReference type="Pfam" id="PF03537"/>
    </source>
</evidence>
<dbReference type="PANTHER" id="PTHR35273">
    <property type="entry name" value="ALPHA-1,4 POLYGALACTOSAMINIDASE, PUTATIVE (AFU_ORTHOLOGUE AFUA_3G07890)-RELATED"/>
    <property type="match status" value="1"/>
</dbReference>
<accession>A0A0M3ARF4</accession>
<dbReference type="Gene3D" id="3.20.20.70">
    <property type="entry name" value="Aldolase class I"/>
    <property type="match status" value="1"/>
</dbReference>
<dbReference type="STRING" id="56193.YP76_07605"/>
<dbReference type="PANTHER" id="PTHR35273:SF2">
    <property type="entry name" value="ALPHA-GALACTOSIDASE"/>
    <property type="match status" value="1"/>
</dbReference>
<dbReference type="InterPro" id="IPR013785">
    <property type="entry name" value="Aldolase_TIM"/>
</dbReference>
<comment type="caution">
    <text evidence="2">The sequence shown here is derived from an EMBL/GenBank/DDBJ whole genome shotgun (WGS) entry which is preliminary data.</text>
</comment>
<dbReference type="AlphaFoldDB" id="A0A0M3ARF4"/>
<dbReference type="InterPro" id="IPR017853">
    <property type="entry name" value="GH"/>
</dbReference>
<reference evidence="2 3" key="1">
    <citation type="submission" date="2015-04" db="EMBL/GenBank/DDBJ databases">
        <title>Genome sequence of aromatic hydrocarbons-degrading Sphingobium chungbukense DJ77.</title>
        <authorList>
            <person name="Kim Y.-C."/>
            <person name="Chae J.-C."/>
        </authorList>
    </citation>
    <scope>NUCLEOTIDE SEQUENCE [LARGE SCALE GENOMIC DNA]</scope>
    <source>
        <strain evidence="2 3">DJ77</strain>
    </source>
</reference>
<dbReference type="InterPro" id="IPR004352">
    <property type="entry name" value="GH114_TIM-barrel"/>
</dbReference>
<organism evidence="2 3">
    <name type="scientific">Sphingobium chungbukense</name>
    <dbReference type="NCBI Taxonomy" id="56193"/>
    <lineage>
        <taxon>Bacteria</taxon>
        <taxon>Pseudomonadati</taxon>
        <taxon>Pseudomonadota</taxon>
        <taxon>Alphaproteobacteria</taxon>
        <taxon>Sphingomonadales</taxon>
        <taxon>Sphingomonadaceae</taxon>
        <taxon>Sphingobium</taxon>
    </lineage>
</organism>
<feature type="domain" description="Glycoside-hydrolase family GH114 TIM-barrel" evidence="1">
    <location>
        <begin position="2"/>
        <end position="227"/>
    </location>
</feature>
<proteinExistence type="predicted"/>
<sequence length="235" mass="25523">MQSQGLPATPPAVAYLDVDGFDTPASYVTLAKASGIRTICYLDIGSAENNRPDYAALAAISGLLGNSYPGFAGERYIDIRRYPEFIQIMDDRLRMCRDKGFDYVEFDVMDSFEDGASTTGFALTEQNMVDYVTALSNRARSYGLKPVQKNAGGSSVKLVSLFDAILFEDCVLDNFCSDAAPYVAAGKPAFNAEYPEEWPTGAFDRTRVCSVSASARISTIITVVALDRPASDRCS</sequence>
<evidence type="ECO:0000313" key="2">
    <source>
        <dbReference type="EMBL" id="KKW92777.1"/>
    </source>
</evidence>
<protein>
    <submittedName>
        <fullName evidence="2">Endo alpha-1,4 polygalactosaminidase</fullName>
    </submittedName>
</protein>
<dbReference type="Pfam" id="PF03537">
    <property type="entry name" value="Glyco_hydro_114"/>
    <property type="match status" value="1"/>
</dbReference>
<dbReference type="Proteomes" id="UP000033874">
    <property type="component" value="Unassembled WGS sequence"/>
</dbReference>
<dbReference type="SUPFAM" id="SSF51445">
    <property type="entry name" value="(Trans)glycosidases"/>
    <property type="match status" value="1"/>
</dbReference>
<evidence type="ECO:0000313" key="3">
    <source>
        <dbReference type="Proteomes" id="UP000033874"/>
    </source>
</evidence>
<keyword evidence="3" id="KW-1185">Reference proteome</keyword>